<dbReference type="GO" id="GO:1902936">
    <property type="term" value="F:phosphatidylinositol bisphosphate binding"/>
    <property type="evidence" value="ECO:0007669"/>
    <property type="project" value="TreeGrafter"/>
</dbReference>
<gene>
    <name evidence="3 4" type="primary">LOC113516627</name>
</gene>
<dbReference type="Proteomes" id="UP001652740">
    <property type="component" value="Unplaced"/>
</dbReference>
<dbReference type="PANTHER" id="PTHR10174:SF216">
    <property type="entry name" value="CRAL-TRIO DOMAIN-CONTAINING PROTEIN-RELATED"/>
    <property type="match status" value="1"/>
</dbReference>
<dbReference type="Gene3D" id="1.10.8.20">
    <property type="entry name" value="N-terminal domain of phosphatidylinositol transfer protein sec14p"/>
    <property type="match status" value="1"/>
</dbReference>
<evidence type="ECO:0000313" key="3">
    <source>
        <dbReference type="RefSeq" id="XP_026756868.2"/>
    </source>
</evidence>
<dbReference type="SUPFAM" id="SSF46938">
    <property type="entry name" value="CRAL/TRIO N-terminal domain"/>
    <property type="match status" value="1"/>
</dbReference>
<dbReference type="AlphaFoldDB" id="A0A6J1WW58"/>
<feature type="domain" description="CRAL-TRIO" evidence="1">
    <location>
        <begin position="91"/>
        <end position="257"/>
    </location>
</feature>
<evidence type="ECO:0000313" key="4">
    <source>
        <dbReference type="RefSeq" id="XP_026756869.2"/>
    </source>
</evidence>
<dbReference type="GeneID" id="113516627"/>
<dbReference type="KEGG" id="gmw:113516627"/>
<evidence type="ECO:0000259" key="1">
    <source>
        <dbReference type="PROSITE" id="PS50191"/>
    </source>
</evidence>
<dbReference type="PROSITE" id="PS50191">
    <property type="entry name" value="CRAL_TRIO"/>
    <property type="match status" value="1"/>
</dbReference>
<protein>
    <submittedName>
        <fullName evidence="3 4">Retinol-binding protein pinta-like</fullName>
    </submittedName>
</protein>
<dbReference type="RefSeq" id="XP_026756868.2">
    <property type="nucleotide sequence ID" value="XM_026901067.3"/>
</dbReference>
<dbReference type="InterPro" id="IPR036273">
    <property type="entry name" value="CRAL/TRIO_N_dom_sf"/>
</dbReference>
<dbReference type="SMART" id="SM00516">
    <property type="entry name" value="SEC14"/>
    <property type="match status" value="1"/>
</dbReference>
<dbReference type="InterPro" id="IPR001251">
    <property type="entry name" value="CRAL-TRIO_dom"/>
</dbReference>
<dbReference type="PRINTS" id="PR00180">
    <property type="entry name" value="CRETINALDHBP"/>
</dbReference>
<dbReference type="CDD" id="cd00170">
    <property type="entry name" value="SEC14"/>
    <property type="match status" value="1"/>
</dbReference>
<reference evidence="3 4" key="1">
    <citation type="submission" date="2025-05" db="UniProtKB">
        <authorList>
            <consortium name="RefSeq"/>
        </authorList>
    </citation>
    <scope>IDENTIFICATION</scope>
    <source>
        <tissue evidence="3 4">Whole larvae</tissue>
    </source>
</reference>
<proteinExistence type="predicted"/>
<dbReference type="Pfam" id="PF00650">
    <property type="entry name" value="CRAL_TRIO"/>
    <property type="match status" value="1"/>
</dbReference>
<dbReference type="Gene3D" id="3.40.525.10">
    <property type="entry name" value="CRAL-TRIO lipid binding domain"/>
    <property type="match status" value="1"/>
</dbReference>
<keyword evidence="2" id="KW-1185">Reference proteome</keyword>
<sequence>MTIRPLSASLQKKANEELNENSKRVESDITALRSWLTKQPHLHLVQPSDQWLIAFLRGSKFSIERSKEKLDMFYTLKTLVPEFFSNRDPLDTRIQEILKLGVFLPLRNCEAEDSFRTSIIRIGVFNPSQYHLTDLIKVSFMVTEILMLEDDNFTVAGEQVIIDMKDVGVGILSQWTPALAKKAIACFEKALPVRVRGNHILNTPSGFETAFTILKAFLGEKLKKRIQVHNQNYEAMYKSISQTVLPKEYGGDDGSVQELTDHWKAKVESYRDWFLREEKVVSDESKRPGKPKTSSELFGVEGSFRKLEVD</sequence>
<evidence type="ECO:0000313" key="2">
    <source>
        <dbReference type="Proteomes" id="UP001652740"/>
    </source>
</evidence>
<dbReference type="RefSeq" id="XP_026756869.2">
    <property type="nucleotide sequence ID" value="XM_026901068.3"/>
</dbReference>
<accession>A0A6J1WW58</accession>
<dbReference type="PANTHER" id="PTHR10174">
    <property type="entry name" value="ALPHA-TOCOPHEROL TRANSFER PROTEIN-RELATED"/>
    <property type="match status" value="1"/>
</dbReference>
<dbReference type="InterPro" id="IPR036865">
    <property type="entry name" value="CRAL-TRIO_dom_sf"/>
</dbReference>
<dbReference type="Gene3D" id="1.20.5.1200">
    <property type="entry name" value="Alpha-tocopherol transfer"/>
    <property type="match status" value="1"/>
</dbReference>
<dbReference type="GO" id="GO:0016020">
    <property type="term" value="C:membrane"/>
    <property type="evidence" value="ECO:0007669"/>
    <property type="project" value="TreeGrafter"/>
</dbReference>
<organism evidence="2 4">
    <name type="scientific">Galleria mellonella</name>
    <name type="common">Greater wax moth</name>
    <dbReference type="NCBI Taxonomy" id="7137"/>
    <lineage>
        <taxon>Eukaryota</taxon>
        <taxon>Metazoa</taxon>
        <taxon>Ecdysozoa</taxon>
        <taxon>Arthropoda</taxon>
        <taxon>Hexapoda</taxon>
        <taxon>Insecta</taxon>
        <taxon>Pterygota</taxon>
        <taxon>Neoptera</taxon>
        <taxon>Endopterygota</taxon>
        <taxon>Lepidoptera</taxon>
        <taxon>Glossata</taxon>
        <taxon>Ditrysia</taxon>
        <taxon>Pyraloidea</taxon>
        <taxon>Pyralidae</taxon>
        <taxon>Galleriinae</taxon>
        <taxon>Galleria</taxon>
    </lineage>
</organism>
<name>A0A6J1WW58_GALME</name>
<dbReference type="SUPFAM" id="SSF52087">
    <property type="entry name" value="CRAL/TRIO domain"/>
    <property type="match status" value="1"/>
</dbReference>